<dbReference type="EMBL" id="MNZT01000024">
    <property type="protein sequence ID" value="OIP98547.1"/>
    <property type="molecule type" value="Genomic_DNA"/>
</dbReference>
<comment type="caution">
    <text evidence="3">The sequence shown here is derived from an EMBL/GenBank/DDBJ whole genome shotgun (WGS) entry which is preliminary data.</text>
</comment>
<evidence type="ECO:0000313" key="4">
    <source>
        <dbReference type="Proteomes" id="UP000183245"/>
    </source>
</evidence>
<keyword evidence="1" id="KW-0175">Coiled coil</keyword>
<dbReference type="SUPFAM" id="SSF140931">
    <property type="entry name" value="Fic-like"/>
    <property type="match status" value="1"/>
</dbReference>
<evidence type="ECO:0000259" key="2">
    <source>
        <dbReference type="PROSITE" id="PS51459"/>
    </source>
</evidence>
<evidence type="ECO:0000313" key="3">
    <source>
        <dbReference type="EMBL" id="OIP98547.1"/>
    </source>
</evidence>
<dbReference type="Gene3D" id="1.20.120.1870">
    <property type="entry name" value="Fic/DOC protein, Fido domain"/>
    <property type="match status" value="1"/>
</dbReference>
<dbReference type="InterPro" id="IPR036597">
    <property type="entry name" value="Fido-like_dom_sf"/>
</dbReference>
<feature type="coiled-coil region" evidence="1">
    <location>
        <begin position="189"/>
        <end position="216"/>
    </location>
</feature>
<dbReference type="InterPro" id="IPR011204">
    <property type="entry name" value="Virulence_RhuM-like"/>
</dbReference>
<accession>A0A1J5IPA8</accession>
<dbReference type="PROSITE" id="PS51459">
    <property type="entry name" value="FIDO"/>
    <property type="match status" value="1"/>
</dbReference>
<evidence type="ECO:0000256" key="1">
    <source>
        <dbReference type="SAM" id="Coils"/>
    </source>
</evidence>
<dbReference type="STRING" id="1817892.AUK40_01340"/>
<dbReference type="Proteomes" id="UP000183245">
    <property type="component" value="Unassembled WGS sequence"/>
</dbReference>
<dbReference type="PANTHER" id="PTHR35810">
    <property type="entry name" value="CYTOPLASMIC PROTEIN-RELATED"/>
    <property type="match status" value="1"/>
</dbReference>
<proteinExistence type="predicted"/>
<protein>
    <submittedName>
        <fullName evidence="3">Death-on-curing protein</fullName>
    </submittedName>
</protein>
<organism evidence="3 4">
    <name type="scientific">Candidatus Wirthbacteria bacterium CG2_30_54_11</name>
    <dbReference type="NCBI Taxonomy" id="1817892"/>
    <lineage>
        <taxon>Bacteria</taxon>
        <taxon>Candidatus Wirthbacteria</taxon>
    </lineage>
</organism>
<dbReference type="AlphaFoldDB" id="A0A1J5IPA8"/>
<feature type="domain" description="Fido" evidence="2">
    <location>
        <begin position="194"/>
        <end position="325"/>
    </location>
</feature>
<gene>
    <name evidence="3" type="ORF">AUK40_01340</name>
</gene>
<dbReference type="InterPro" id="IPR053737">
    <property type="entry name" value="Type_II_TA_Toxin"/>
</dbReference>
<dbReference type="PANTHER" id="PTHR35810:SF1">
    <property type="entry name" value="CYTOPLASMIC PROTEIN"/>
    <property type="match status" value="1"/>
</dbReference>
<dbReference type="Pfam" id="PF13310">
    <property type="entry name" value="Virulence_RhuM"/>
    <property type="match status" value="1"/>
</dbReference>
<dbReference type="Pfam" id="PF02661">
    <property type="entry name" value="Fic"/>
    <property type="match status" value="1"/>
</dbReference>
<dbReference type="InterPro" id="IPR003812">
    <property type="entry name" value="Fido"/>
</dbReference>
<reference evidence="3 4" key="1">
    <citation type="journal article" date="2016" name="Environ. Microbiol.">
        <title>Genomic resolution of a cold subsurface aquifer community provides metabolic insights for novel microbes adapted to high CO concentrations.</title>
        <authorList>
            <person name="Probst A.J."/>
            <person name="Castelle C.J."/>
            <person name="Singh A."/>
            <person name="Brown C.T."/>
            <person name="Anantharaman K."/>
            <person name="Sharon I."/>
            <person name="Hug L.A."/>
            <person name="Burstein D."/>
            <person name="Emerson J.B."/>
            <person name="Thomas B.C."/>
            <person name="Banfield J.F."/>
        </authorList>
    </citation>
    <scope>NUCLEOTIDE SEQUENCE [LARGE SCALE GENOMIC DNA]</scope>
    <source>
        <strain evidence="3">CG2_30_54_11</strain>
    </source>
</reference>
<sequence>MIRKSTVYPIVYQAQNGAVEVRMDDKRETILLTQTQVGQLFDVQKAAISKHVNNIFDSEELSRQATVSILETVQVEGKRKIRRKVEYYNLDLILSIGYRVNSSKATKFRQWATKTLRQHIVEGYTVNKKRLANNYDAFLIAIDTAKRLLPPDSEMKASDTLELVKLFASTWFSLDAYDKGSLPKTGKGKKQVLITAKDLSTALAELKDELIAKKEASDLFGTERMAGSVEGITSTVYQSFGQKDLYPTVEEKAAHLLYFMVKNHPFVDGNKRSGAFAFIWFLRRARILDTRSLTPEALTALTLLVAESNPKDKDRIISLILMLLQ</sequence>
<name>A0A1J5IPA8_9BACT</name>